<dbReference type="GO" id="GO:0008270">
    <property type="term" value="F:zinc ion binding"/>
    <property type="evidence" value="ECO:0007669"/>
    <property type="project" value="InterPro"/>
</dbReference>
<dbReference type="OrthoDB" id="7772923at2759"/>
<dbReference type="GO" id="GO:0009086">
    <property type="term" value="P:methionine biosynthetic process"/>
    <property type="evidence" value="ECO:0007669"/>
    <property type="project" value="InterPro"/>
</dbReference>
<dbReference type="PANTHER" id="PTHR43844:SF2">
    <property type="entry name" value="SYNTHASE, VITAMIN-B12 INDEPENDENT, PUTATIVE (AFU_ORTHOLOGUE AFUA_3G12060)-RELATED"/>
    <property type="match status" value="1"/>
</dbReference>
<proteinExistence type="predicted"/>
<keyword evidence="3" id="KW-1185">Reference proteome</keyword>
<sequence length="400" mass="44597">MAPSFRADHIGSLLRPAALLEARKSQQAFSDAALPPDIAAATKAAIADAVKKQLELCIRPITSGEYERMTFMSGFFEKLEGMTTTKGLPVPDAFRTGLPSSTVWLRMGRTVREAIIATAPICRTAPAYLEAWEMLKSVTPSEHWGECKIMLPSITTEQLQLAPGTAWAPGVYRSDREYFADLATAYRAEFQDLYNAGLRHVQIDSPNLCFFFADSFLEGCRTDGVDIDELLDLHIWAHNETLRDRPAGMCIGLHMCRGNMPLFHDVSKGSYETIAERMFTKLDYDQFYLEYEDEERQGSFAPLRFLPKGKSVVLGIVSTKTAELEDLDMLEARVREAADVIAKGQGRSAEEVLEDTLAVSPQCGFASLAFNVGQGFTEEKMWAKLVLLRDLARRLWKDAA</sequence>
<dbReference type="Gene3D" id="3.20.20.210">
    <property type="match status" value="1"/>
</dbReference>
<dbReference type="EMBL" id="JACAZH010000032">
    <property type="protein sequence ID" value="KAF7338879.1"/>
    <property type="molecule type" value="Genomic_DNA"/>
</dbReference>
<reference evidence="2" key="1">
    <citation type="submission" date="2020-05" db="EMBL/GenBank/DDBJ databases">
        <title>Mycena genomes resolve the evolution of fungal bioluminescence.</title>
        <authorList>
            <person name="Tsai I.J."/>
        </authorList>
    </citation>
    <scope>NUCLEOTIDE SEQUENCE</scope>
    <source>
        <strain evidence="2">160909Yilan</strain>
    </source>
</reference>
<name>A0A8H6XDT1_9AGAR</name>
<dbReference type="InterPro" id="IPR038071">
    <property type="entry name" value="UROD/MetE-like_sf"/>
</dbReference>
<protein>
    <submittedName>
        <fullName evidence="2">Methionine vitamin-b12</fullName>
    </submittedName>
</protein>
<evidence type="ECO:0000313" key="3">
    <source>
        <dbReference type="Proteomes" id="UP000623467"/>
    </source>
</evidence>
<organism evidence="2 3">
    <name type="scientific">Mycena sanguinolenta</name>
    <dbReference type="NCBI Taxonomy" id="230812"/>
    <lineage>
        <taxon>Eukaryota</taxon>
        <taxon>Fungi</taxon>
        <taxon>Dikarya</taxon>
        <taxon>Basidiomycota</taxon>
        <taxon>Agaricomycotina</taxon>
        <taxon>Agaricomycetes</taxon>
        <taxon>Agaricomycetidae</taxon>
        <taxon>Agaricales</taxon>
        <taxon>Marasmiineae</taxon>
        <taxon>Mycenaceae</taxon>
        <taxon>Mycena</taxon>
    </lineage>
</organism>
<dbReference type="AlphaFoldDB" id="A0A8H6XDT1"/>
<dbReference type="PANTHER" id="PTHR43844">
    <property type="entry name" value="METHIONINE SYNTHASE"/>
    <property type="match status" value="1"/>
</dbReference>
<dbReference type="GO" id="GO:0003871">
    <property type="term" value="F:5-methyltetrahydropteroyltriglutamate-homocysteine S-methyltransferase activity"/>
    <property type="evidence" value="ECO:0007669"/>
    <property type="project" value="InterPro"/>
</dbReference>
<accession>A0A8H6XDT1</accession>
<dbReference type="SUPFAM" id="SSF51726">
    <property type="entry name" value="UROD/MetE-like"/>
    <property type="match status" value="1"/>
</dbReference>
<comment type="caution">
    <text evidence="2">The sequence shown here is derived from an EMBL/GenBank/DDBJ whole genome shotgun (WGS) entry which is preliminary data.</text>
</comment>
<evidence type="ECO:0000259" key="1">
    <source>
        <dbReference type="Pfam" id="PF01717"/>
    </source>
</evidence>
<dbReference type="InterPro" id="IPR002629">
    <property type="entry name" value="Met_Synth_C/arc"/>
</dbReference>
<dbReference type="CDD" id="cd03311">
    <property type="entry name" value="CIMS_C_terminal_like"/>
    <property type="match status" value="1"/>
</dbReference>
<gene>
    <name evidence="2" type="ORF">MSAN_02211100</name>
</gene>
<dbReference type="Proteomes" id="UP000623467">
    <property type="component" value="Unassembled WGS sequence"/>
</dbReference>
<dbReference type="Pfam" id="PF01717">
    <property type="entry name" value="Meth_synt_2"/>
    <property type="match status" value="1"/>
</dbReference>
<feature type="domain" description="Cobalamin-independent methionine synthase MetE C-terminal/archaeal" evidence="1">
    <location>
        <begin position="163"/>
        <end position="368"/>
    </location>
</feature>
<evidence type="ECO:0000313" key="2">
    <source>
        <dbReference type="EMBL" id="KAF7338879.1"/>
    </source>
</evidence>